<organism evidence="2">
    <name type="scientific">bioreactor metagenome</name>
    <dbReference type="NCBI Taxonomy" id="1076179"/>
    <lineage>
        <taxon>unclassified sequences</taxon>
        <taxon>metagenomes</taxon>
        <taxon>ecological metagenomes</taxon>
    </lineage>
</organism>
<comment type="caution">
    <text evidence="2">The sequence shown here is derived from an EMBL/GenBank/DDBJ whole genome shotgun (WGS) entry which is preliminary data.</text>
</comment>
<evidence type="ECO:0000313" key="2">
    <source>
        <dbReference type="EMBL" id="MPN12407.1"/>
    </source>
</evidence>
<dbReference type="Gene3D" id="1.10.150.20">
    <property type="entry name" value="5' to 3' exonuclease, C-terminal subdomain"/>
    <property type="match status" value="1"/>
</dbReference>
<dbReference type="InterPro" id="IPR047525">
    <property type="entry name" value="TfoX-like"/>
</dbReference>
<dbReference type="Pfam" id="PF04994">
    <property type="entry name" value="TfoX_C"/>
    <property type="match status" value="1"/>
</dbReference>
<dbReference type="PANTHER" id="PTHR36121:SF1">
    <property type="entry name" value="PROTEIN SXY"/>
    <property type="match status" value="1"/>
</dbReference>
<dbReference type="PANTHER" id="PTHR36121">
    <property type="entry name" value="PROTEIN SXY"/>
    <property type="match status" value="1"/>
</dbReference>
<feature type="domain" description="TfoX C-terminal" evidence="1">
    <location>
        <begin position="4"/>
        <end position="78"/>
    </location>
</feature>
<dbReference type="InterPro" id="IPR007077">
    <property type="entry name" value="TfoX_C"/>
</dbReference>
<accession>A0A645FDM4</accession>
<sequence>MSIMTKLPNIGPKLDKQLLHVDIATPEKLRKVGSRETWLRIPGIDPSACIMRLYGLEGAILGMCWHDRDSEIKMELKGFYQNHK</sequence>
<reference evidence="2" key="1">
    <citation type="submission" date="2019-08" db="EMBL/GenBank/DDBJ databases">
        <authorList>
            <person name="Kucharzyk K."/>
            <person name="Murdoch R.W."/>
            <person name="Higgins S."/>
            <person name="Loffler F."/>
        </authorList>
    </citation>
    <scope>NUCLEOTIDE SEQUENCE</scope>
</reference>
<name>A0A645FDM4_9ZZZZ</name>
<dbReference type="AlphaFoldDB" id="A0A645FDM4"/>
<proteinExistence type="predicted"/>
<evidence type="ECO:0000259" key="1">
    <source>
        <dbReference type="Pfam" id="PF04994"/>
    </source>
</evidence>
<gene>
    <name evidence="2" type="ORF">SDC9_159725</name>
</gene>
<dbReference type="EMBL" id="VSSQ01058748">
    <property type="protein sequence ID" value="MPN12407.1"/>
    <property type="molecule type" value="Genomic_DNA"/>
</dbReference>
<protein>
    <recommendedName>
        <fullName evidence="1">TfoX C-terminal domain-containing protein</fullName>
    </recommendedName>
</protein>